<dbReference type="GO" id="GO:0004519">
    <property type="term" value="F:endonuclease activity"/>
    <property type="evidence" value="ECO:0007669"/>
    <property type="project" value="UniProtKB-KW"/>
</dbReference>
<dbReference type="InterPro" id="IPR001427">
    <property type="entry name" value="RNaseA"/>
</dbReference>
<dbReference type="GO" id="GO:0005576">
    <property type="term" value="C:extracellular region"/>
    <property type="evidence" value="ECO:0007669"/>
    <property type="project" value="UniProtKB-SubCell"/>
</dbReference>
<dbReference type="GO" id="GO:0003676">
    <property type="term" value="F:nucleic acid binding"/>
    <property type="evidence" value="ECO:0007669"/>
    <property type="project" value="InterPro"/>
</dbReference>
<feature type="compositionally biased region" description="Basic residues" evidence="10">
    <location>
        <begin position="89"/>
        <end position="103"/>
    </location>
</feature>
<dbReference type="SMART" id="SM00092">
    <property type="entry name" value="RNAse_Pc"/>
    <property type="match status" value="1"/>
</dbReference>
<comment type="similarity">
    <text evidence="2 8">Belongs to the pancreatic ribonuclease family.</text>
</comment>
<dbReference type="InterPro" id="IPR023412">
    <property type="entry name" value="RNaseA_domain"/>
</dbReference>
<protein>
    <submittedName>
        <fullName evidence="12">ANGI protein</fullName>
    </submittedName>
</protein>
<dbReference type="PANTHER" id="PTHR11437">
    <property type="entry name" value="RIBONUCLEASE"/>
    <property type="match status" value="1"/>
</dbReference>
<evidence type="ECO:0000313" key="12">
    <source>
        <dbReference type="EMBL" id="MBN3318507.1"/>
    </source>
</evidence>
<feature type="non-terminal residue" evidence="12">
    <location>
        <position position="574"/>
    </location>
</feature>
<evidence type="ECO:0000256" key="7">
    <source>
        <dbReference type="ARBA" id="ARBA00023157"/>
    </source>
</evidence>
<feature type="domain" description="Ribonuclease A-domain" evidence="11">
    <location>
        <begin position="451"/>
        <end position="563"/>
    </location>
</feature>
<evidence type="ECO:0000259" key="11">
    <source>
        <dbReference type="SMART" id="SM00092"/>
    </source>
</evidence>
<evidence type="ECO:0000256" key="1">
    <source>
        <dbReference type="ARBA" id="ARBA00004613"/>
    </source>
</evidence>
<evidence type="ECO:0000256" key="3">
    <source>
        <dbReference type="ARBA" id="ARBA00022525"/>
    </source>
</evidence>
<name>A0A8J7NRZ9_ATRSP</name>
<dbReference type="InterPro" id="IPR036816">
    <property type="entry name" value="RNaseA-like_dom_sf"/>
</dbReference>
<dbReference type="PRINTS" id="PR00794">
    <property type="entry name" value="RIBONUCLEASE"/>
</dbReference>
<dbReference type="CDD" id="cd06265">
    <property type="entry name" value="RNase_A_canonical"/>
    <property type="match status" value="1"/>
</dbReference>
<dbReference type="GO" id="GO:0016787">
    <property type="term" value="F:hydrolase activity"/>
    <property type="evidence" value="ECO:0007669"/>
    <property type="project" value="UniProtKB-KW"/>
</dbReference>
<proteinExistence type="inferred from homology"/>
<keyword evidence="9" id="KW-0175">Coiled coil</keyword>
<evidence type="ECO:0000256" key="5">
    <source>
        <dbReference type="ARBA" id="ARBA00022759"/>
    </source>
</evidence>
<evidence type="ECO:0000256" key="8">
    <source>
        <dbReference type="RuleBase" id="RU000651"/>
    </source>
</evidence>
<dbReference type="InterPro" id="IPR023411">
    <property type="entry name" value="RNaseA_AS"/>
</dbReference>
<evidence type="ECO:0000256" key="6">
    <source>
        <dbReference type="ARBA" id="ARBA00022801"/>
    </source>
</evidence>
<dbReference type="PROSITE" id="PS00127">
    <property type="entry name" value="RNASE_PANCREATIC"/>
    <property type="match status" value="1"/>
</dbReference>
<feature type="region of interest" description="Disordered" evidence="10">
    <location>
        <begin position="82"/>
        <end position="209"/>
    </location>
</feature>
<feature type="compositionally biased region" description="Basic and acidic residues" evidence="10">
    <location>
        <begin position="241"/>
        <end position="250"/>
    </location>
</feature>
<gene>
    <name evidence="12" type="primary">Ang</name>
    <name evidence="12" type="ORF">GTO95_0006196</name>
</gene>
<evidence type="ECO:0000313" key="13">
    <source>
        <dbReference type="Proteomes" id="UP000736164"/>
    </source>
</evidence>
<organism evidence="12 13">
    <name type="scientific">Atractosteus spatula</name>
    <name type="common">Alligator gar</name>
    <name type="synonym">Lepisosteus spatula</name>
    <dbReference type="NCBI Taxonomy" id="7917"/>
    <lineage>
        <taxon>Eukaryota</taxon>
        <taxon>Metazoa</taxon>
        <taxon>Chordata</taxon>
        <taxon>Craniata</taxon>
        <taxon>Vertebrata</taxon>
        <taxon>Euteleostomi</taxon>
        <taxon>Actinopterygii</taxon>
        <taxon>Neopterygii</taxon>
        <taxon>Holostei</taxon>
        <taxon>Semionotiformes</taxon>
        <taxon>Lepisosteidae</taxon>
        <taxon>Atractosteus</taxon>
    </lineage>
</organism>
<evidence type="ECO:0000256" key="9">
    <source>
        <dbReference type="SAM" id="Coils"/>
    </source>
</evidence>
<dbReference type="Proteomes" id="UP000736164">
    <property type="component" value="Unassembled WGS sequence"/>
</dbReference>
<keyword evidence="7" id="KW-1015">Disulfide bond</keyword>
<evidence type="ECO:0000256" key="2">
    <source>
        <dbReference type="ARBA" id="ARBA00005600"/>
    </source>
</evidence>
<keyword evidence="4 8" id="KW-0540">Nuclease</keyword>
<dbReference type="GO" id="GO:0050830">
    <property type="term" value="P:defense response to Gram-positive bacterium"/>
    <property type="evidence" value="ECO:0007669"/>
    <property type="project" value="TreeGrafter"/>
</dbReference>
<comment type="subcellular location">
    <subcellularLocation>
        <location evidence="1">Secreted</location>
    </subcellularLocation>
</comment>
<dbReference type="SUPFAM" id="SSF54076">
    <property type="entry name" value="RNase A-like"/>
    <property type="match status" value="1"/>
</dbReference>
<dbReference type="GO" id="GO:0004540">
    <property type="term" value="F:RNA nuclease activity"/>
    <property type="evidence" value="ECO:0007669"/>
    <property type="project" value="TreeGrafter"/>
</dbReference>
<comment type="caution">
    <text evidence="12">The sequence shown here is derived from an EMBL/GenBank/DDBJ whole genome shotgun (WGS) entry which is preliminary data.</text>
</comment>
<feature type="region of interest" description="Disordered" evidence="10">
    <location>
        <begin position="241"/>
        <end position="311"/>
    </location>
</feature>
<keyword evidence="5 8" id="KW-0255">Endonuclease</keyword>
<keyword evidence="6 8" id="KW-0378">Hydrolase</keyword>
<feature type="coiled-coil region" evidence="9">
    <location>
        <begin position="50"/>
        <end position="77"/>
    </location>
</feature>
<dbReference type="Gene3D" id="3.10.130.10">
    <property type="entry name" value="Ribonuclease A-like domain"/>
    <property type="match status" value="1"/>
</dbReference>
<keyword evidence="3" id="KW-0964">Secreted</keyword>
<sequence length="574" mass="62486">MKPVPNTSQKTAVGVSHALQDELAATIENAFKVAVEIAVFEITKLVGTVLGDVRDQMDETLQENQSLKLRLEISERELKLTRASLGSQRRPRVNPHKSGAQRKRAGEATADEDRNDLLAPDEPPPPSRCQRPAAADLSEDGDDGRAGSPEGDGTCGEDAHGRQPGESAAAEGADEISIIPDSPAEPADGQQASGRSPPGREKLDDVSDVEYVIVKEEGSDPEPVAEELARLQSRLLEEWRPEPLPGRDADGFGPSSGRPLFGEDPHAFSRTPDPVPLETLQGAQEEGPVPDPSALPASGSIGASLPTLHPPDPETMRRTVLKMPLWLTCLLLPLSSCQFLESSSVPRPCVYLHPSEPGTRLPLPPQRGEGGEGQIRPGSAGFLSSFTVAQGCVLTLWGGKALEGPRSFPSGTYFHVSLGLGEEWDPTDFHCSCEDQQGYEESNDQHGLRPWENPYKKFVRQHVDNSVQKGDANYCKRKMKMINAQRSTCKLNNTFIHADESQVKKVCTENPQKNPSKHKSSKPFPLTLCERVGQTCDYKARNMNKHILITCKDRKPVHFDGDKLLASMGGTDSF</sequence>
<dbReference type="EMBL" id="JAAWVO010040204">
    <property type="protein sequence ID" value="MBN3318507.1"/>
    <property type="molecule type" value="Genomic_DNA"/>
</dbReference>
<keyword evidence="13" id="KW-1185">Reference proteome</keyword>
<accession>A0A8J7NRZ9</accession>
<feature type="non-terminal residue" evidence="12">
    <location>
        <position position="1"/>
    </location>
</feature>
<dbReference type="Pfam" id="PF00074">
    <property type="entry name" value="RnaseA"/>
    <property type="match status" value="1"/>
</dbReference>
<dbReference type="PANTHER" id="PTHR11437:SF10">
    <property type="entry name" value="ANGIOGENIN-RELATED"/>
    <property type="match status" value="1"/>
</dbReference>
<evidence type="ECO:0000256" key="10">
    <source>
        <dbReference type="SAM" id="MobiDB-lite"/>
    </source>
</evidence>
<reference evidence="12" key="1">
    <citation type="journal article" date="2021" name="Cell">
        <title>Tracing the genetic footprints of vertebrate landing in non-teleost ray-finned fishes.</title>
        <authorList>
            <person name="Bi X."/>
            <person name="Wang K."/>
            <person name="Yang L."/>
            <person name="Pan H."/>
            <person name="Jiang H."/>
            <person name="Wei Q."/>
            <person name="Fang M."/>
            <person name="Yu H."/>
            <person name="Zhu C."/>
            <person name="Cai Y."/>
            <person name="He Y."/>
            <person name="Gan X."/>
            <person name="Zeng H."/>
            <person name="Yu D."/>
            <person name="Zhu Y."/>
            <person name="Jiang H."/>
            <person name="Qiu Q."/>
            <person name="Yang H."/>
            <person name="Zhang Y.E."/>
            <person name="Wang W."/>
            <person name="Zhu M."/>
            <person name="He S."/>
            <person name="Zhang G."/>
        </authorList>
    </citation>
    <scope>NUCLEOTIDE SEQUENCE</scope>
    <source>
        <strain evidence="12">Allg_001</strain>
    </source>
</reference>
<evidence type="ECO:0000256" key="4">
    <source>
        <dbReference type="ARBA" id="ARBA00022722"/>
    </source>
</evidence>
<dbReference type="AlphaFoldDB" id="A0A8J7NRZ9"/>